<feature type="transmembrane region" description="Helical" evidence="4">
    <location>
        <begin position="348"/>
        <end position="367"/>
    </location>
</feature>
<evidence type="ECO:0000313" key="7">
    <source>
        <dbReference type="Proteomes" id="UP001066276"/>
    </source>
</evidence>
<dbReference type="Pfam" id="PF00078">
    <property type="entry name" value="RVT_1"/>
    <property type="match status" value="1"/>
</dbReference>
<keyword evidence="3" id="KW-0808">Transferase</keyword>
<dbReference type="PANTHER" id="PTHR13778:SF2">
    <property type="entry name" value="GLYCOSYLTRANSFERASE 8 DOMAIN-CONTAINING PROTEIN 2"/>
    <property type="match status" value="1"/>
</dbReference>
<evidence type="ECO:0000256" key="4">
    <source>
        <dbReference type="SAM" id="Phobius"/>
    </source>
</evidence>
<keyword evidence="2" id="KW-0328">Glycosyltransferase</keyword>
<name>A0AAV7SHS8_PLEWA</name>
<gene>
    <name evidence="6" type="ORF">NDU88_004049</name>
</gene>
<dbReference type="AlphaFoldDB" id="A0AAV7SHS8"/>
<feature type="domain" description="Reverse transcriptase" evidence="5">
    <location>
        <begin position="130"/>
        <end position="393"/>
    </location>
</feature>
<dbReference type="GO" id="GO:0005794">
    <property type="term" value="C:Golgi apparatus"/>
    <property type="evidence" value="ECO:0007669"/>
    <property type="project" value="TreeGrafter"/>
</dbReference>
<dbReference type="Gene3D" id="3.90.550.10">
    <property type="entry name" value="Spore Coat Polysaccharide Biosynthesis Protein SpsA, Chain A"/>
    <property type="match status" value="1"/>
</dbReference>
<dbReference type="PANTHER" id="PTHR13778">
    <property type="entry name" value="GLYCOSYLTRANSFERASE 8 DOMAIN-CONTAINING PROTEIN"/>
    <property type="match status" value="1"/>
</dbReference>
<dbReference type="InterPro" id="IPR029044">
    <property type="entry name" value="Nucleotide-diphossugar_trans"/>
</dbReference>
<proteinExistence type="inferred from homology"/>
<dbReference type="InterPro" id="IPR050748">
    <property type="entry name" value="Glycosyltrans_8_dom-fam"/>
</dbReference>
<keyword evidence="4" id="KW-0472">Membrane</keyword>
<dbReference type="EMBL" id="JANPWB010000008">
    <property type="protein sequence ID" value="KAJ1163592.1"/>
    <property type="molecule type" value="Genomic_DNA"/>
</dbReference>
<dbReference type="InterPro" id="IPR002495">
    <property type="entry name" value="Glyco_trans_8"/>
</dbReference>
<keyword evidence="4" id="KW-0812">Transmembrane</keyword>
<evidence type="ECO:0000313" key="6">
    <source>
        <dbReference type="EMBL" id="KAJ1163592.1"/>
    </source>
</evidence>
<protein>
    <recommendedName>
        <fullName evidence="5">Reverse transcriptase domain-containing protein</fullName>
    </recommendedName>
</protein>
<sequence length="712" mass="81856">MLICQADPFKKFRHPKSWTPQCGRNPVLDTYILSINKLIKESTPKRIFDNITREERQALYHLQQRTDVIIKPADKGGAVVAMKVCDYIEEGIRQLMDTNTYKPLETDPTEDLNKEIKNMVAKYRSLNLIDDTADILVHPKPRPGRFYMLPKIHKMNNPGRPIISGNDTATERLSLFVDLHLQPIVQQLPSFVKDTSHFLQIIEKLNQTYTFDDDTLLATFDVTSLYTNIPHDDGLMALSEAPNKRTVKKPSTNVPTNFARVILKSNNFTFNGKHYLQIQGTSMGTRMAPSYANIFMGKLEDYILASSNIKPLVWLRYIDDIFIIWNAGSRTLEQFTAFINNCGSGMRYVIYIMYPLMSLWMTLWSYISRNRVNQILLFFIVLMFGMFWYNSTASYTEPEPKSNTEPVDASDDIPVVICVAAGRLGGAIAAINSIYSNTNARVVFYLVGLKNTIPHVRKWIQNSTLKNIRFKIVEFNPAVLKGKIRPDAANPELLMPLNFVRFYLPLLISDHEKVIYLDDDIIVQGDIKELYQTRISPGCIAAFSDDCDLLSTNEMIKSVGMQNTYMGFLDYRRDTVRKLRISPSTCTFNPGVMVANMTEWKRLRVTKQLEKWMLKNVDENLYSSTLGGGVATPPMLIVFYGKHSVIPPLWHVRHLGWSTSETHSTDLEKAKLLHWNGKYKPWNYPSAHRELWEKWYIPDPTGKFKLLRPKSR</sequence>
<dbReference type="SUPFAM" id="SSF53448">
    <property type="entry name" value="Nucleotide-diphospho-sugar transferases"/>
    <property type="match status" value="1"/>
</dbReference>
<feature type="transmembrane region" description="Helical" evidence="4">
    <location>
        <begin position="374"/>
        <end position="391"/>
    </location>
</feature>
<keyword evidence="4" id="KW-1133">Transmembrane helix</keyword>
<dbReference type="Pfam" id="PF01501">
    <property type="entry name" value="Glyco_transf_8"/>
    <property type="match status" value="1"/>
</dbReference>
<evidence type="ECO:0000259" key="5">
    <source>
        <dbReference type="PROSITE" id="PS50878"/>
    </source>
</evidence>
<evidence type="ECO:0000256" key="1">
    <source>
        <dbReference type="ARBA" id="ARBA00006351"/>
    </source>
</evidence>
<evidence type="ECO:0000256" key="2">
    <source>
        <dbReference type="ARBA" id="ARBA00022676"/>
    </source>
</evidence>
<dbReference type="Proteomes" id="UP001066276">
    <property type="component" value="Chromosome 4_2"/>
</dbReference>
<evidence type="ECO:0000256" key="3">
    <source>
        <dbReference type="ARBA" id="ARBA00022679"/>
    </source>
</evidence>
<keyword evidence="7" id="KW-1185">Reference proteome</keyword>
<dbReference type="PROSITE" id="PS50878">
    <property type="entry name" value="RT_POL"/>
    <property type="match status" value="1"/>
</dbReference>
<dbReference type="GO" id="GO:0008194">
    <property type="term" value="F:UDP-glycosyltransferase activity"/>
    <property type="evidence" value="ECO:0007669"/>
    <property type="project" value="UniProtKB-ARBA"/>
</dbReference>
<organism evidence="6 7">
    <name type="scientific">Pleurodeles waltl</name>
    <name type="common">Iberian ribbed newt</name>
    <dbReference type="NCBI Taxonomy" id="8319"/>
    <lineage>
        <taxon>Eukaryota</taxon>
        <taxon>Metazoa</taxon>
        <taxon>Chordata</taxon>
        <taxon>Craniata</taxon>
        <taxon>Vertebrata</taxon>
        <taxon>Euteleostomi</taxon>
        <taxon>Amphibia</taxon>
        <taxon>Batrachia</taxon>
        <taxon>Caudata</taxon>
        <taxon>Salamandroidea</taxon>
        <taxon>Salamandridae</taxon>
        <taxon>Pleurodelinae</taxon>
        <taxon>Pleurodeles</taxon>
    </lineage>
</organism>
<reference evidence="6" key="1">
    <citation type="journal article" date="2022" name="bioRxiv">
        <title>Sequencing and chromosome-scale assembly of the giantPleurodeles waltlgenome.</title>
        <authorList>
            <person name="Brown T."/>
            <person name="Elewa A."/>
            <person name="Iarovenko S."/>
            <person name="Subramanian E."/>
            <person name="Araus A.J."/>
            <person name="Petzold A."/>
            <person name="Susuki M."/>
            <person name="Suzuki K.-i.T."/>
            <person name="Hayashi T."/>
            <person name="Toyoda A."/>
            <person name="Oliveira C."/>
            <person name="Osipova E."/>
            <person name="Leigh N.D."/>
            <person name="Simon A."/>
            <person name="Yun M.H."/>
        </authorList>
    </citation>
    <scope>NUCLEOTIDE SEQUENCE</scope>
    <source>
        <strain evidence="6">20211129_DDA</strain>
        <tissue evidence="6">Liver</tissue>
    </source>
</reference>
<dbReference type="InterPro" id="IPR000477">
    <property type="entry name" value="RT_dom"/>
</dbReference>
<accession>A0AAV7SHS8</accession>
<comment type="caution">
    <text evidence="6">The sequence shown here is derived from an EMBL/GenBank/DDBJ whole genome shotgun (WGS) entry which is preliminary data.</text>
</comment>
<comment type="similarity">
    <text evidence="1">Belongs to the glycosyltransferase 8 family.</text>
</comment>